<dbReference type="STRING" id="489703.SAMN04488038_107138"/>
<dbReference type="GO" id="GO:0004180">
    <property type="term" value="F:carboxypeptidase activity"/>
    <property type="evidence" value="ECO:0007669"/>
    <property type="project" value="UniProtKB-KW"/>
</dbReference>
<keyword evidence="3" id="KW-1185">Reference proteome</keyword>
<dbReference type="Pfam" id="PF02557">
    <property type="entry name" value="VanY"/>
    <property type="match status" value="1"/>
</dbReference>
<dbReference type="GO" id="GO:0006508">
    <property type="term" value="P:proteolysis"/>
    <property type="evidence" value="ECO:0007669"/>
    <property type="project" value="InterPro"/>
</dbReference>
<dbReference type="RefSeq" id="WP_245732440.1">
    <property type="nucleotide sequence ID" value="NZ_FOFS01000007.1"/>
</dbReference>
<dbReference type="SUPFAM" id="SSF55166">
    <property type="entry name" value="Hedgehog/DD-peptidase"/>
    <property type="match status" value="1"/>
</dbReference>
<dbReference type="Gene3D" id="3.30.1380.10">
    <property type="match status" value="1"/>
</dbReference>
<protein>
    <submittedName>
        <fullName evidence="2">D-alanyl-D-alanine carboxypeptidase</fullName>
    </submittedName>
</protein>
<dbReference type="InterPro" id="IPR009045">
    <property type="entry name" value="Zn_M74/Hedgehog-like"/>
</dbReference>
<keyword evidence="2" id="KW-0645">Protease</keyword>
<dbReference type="AlphaFoldDB" id="A0A1H9GN82"/>
<organism evidence="2 3">
    <name type="scientific">Solimonas aquatica</name>
    <dbReference type="NCBI Taxonomy" id="489703"/>
    <lineage>
        <taxon>Bacteria</taxon>
        <taxon>Pseudomonadati</taxon>
        <taxon>Pseudomonadota</taxon>
        <taxon>Gammaproteobacteria</taxon>
        <taxon>Nevskiales</taxon>
        <taxon>Nevskiaceae</taxon>
        <taxon>Solimonas</taxon>
    </lineage>
</organism>
<feature type="domain" description="D-alanyl-D-alanine carboxypeptidase-like core" evidence="1">
    <location>
        <begin position="50"/>
        <end position="174"/>
    </location>
</feature>
<keyword evidence="2" id="KW-0378">Hydrolase</keyword>
<dbReference type="CDD" id="cd14852">
    <property type="entry name" value="LD-carboxypeptidase"/>
    <property type="match status" value="1"/>
</dbReference>
<dbReference type="EMBL" id="FOFS01000007">
    <property type="protein sequence ID" value="SEQ51464.1"/>
    <property type="molecule type" value="Genomic_DNA"/>
</dbReference>
<dbReference type="InterPro" id="IPR052179">
    <property type="entry name" value="DD-CPase-like"/>
</dbReference>
<evidence type="ECO:0000313" key="3">
    <source>
        <dbReference type="Proteomes" id="UP000199233"/>
    </source>
</evidence>
<sequence length="175" mass="19382">MRARLPASVRALFAEFGIEPALPVQRGLAFVPEARSLRFVELGTDGRDKFLTPAAARAYKQLREAAQRDGLALQLISAFRSIDFQAALIRAKLARGISLDEVLRINAPPGYSEHHSGCAVDLGVADVAALDEAFENTAAYAWLREHAARFGFVLSYPRGNAQGYCYEPWHWCYRA</sequence>
<name>A0A1H9GN82_9GAMM</name>
<dbReference type="PANTHER" id="PTHR34385">
    <property type="entry name" value="D-ALANYL-D-ALANINE CARBOXYPEPTIDASE"/>
    <property type="match status" value="1"/>
</dbReference>
<evidence type="ECO:0000313" key="2">
    <source>
        <dbReference type="EMBL" id="SEQ51464.1"/>
    </source>
</evidence>
<dbReference type="InterPro" id="IPR003709">
    <property type="entry name" value="VanY-like_core_dom"/>
</dbReference>
<gene>
    <name evidence="2" type="ORF">SAMN04488038_107138</name>
</gene>
<dbReference type="PANTHER" id="PTHR34385:SF1">
    <property type="entry name" value="PEPTIDOGLYCAN L-ALANYL-D-GLUTAMATE ENDOPEPTIDASE CWLK"/>
    <property type="match status" value="1"/>
</dbReference>
<keyword evidence="2" id="KW-0121">Carboxypeptidase</keyword>
<evidence type="ECO:0000259" key="1">
    <source>
        <dbReference type="Pfam" id="PF02557"/>
    </source>
</evidence>
<dbReference type="InterPro" id="IPR058193">
    <property type="entry name" value="VanY/YodJ_core_dom"/>
</dbReference>
<dbReference type="Proteomes" id="UP000199233">
    <property type="component" value="Unassembled WGS sequence"/>
</dbReference>
<reference evidence="2 3" key="1">
    <citation type="submission" date="2016-10" db="EMBL/GenBank/DDBJ databases">
        <authorList>
            <person name="de Groot N.N."/>
        </authorList>
    </citation>
    <scope>NUCLEOTIDE SEQUENCE [LARGE SCALE GENOMIC DNA]</scope>
    <source>
        <strain evidence="2 3">DSM 25927</strain>
    </source>
</reference>
<proteinExistence type="predicted"/>
<accession>A0A1H9GN82</accession>